<feature type="compositionally biased region" description="Low complexity" evidence="4">
    <location>
        <begin position="416"/>
        <end position="432"/>
    </location>
</feature>
<dbReference type="OrthoDB" id="361797at2759"/>
<dbReference type="AlphaFoldDB" id="A0A127Z7U2"/>
<evidence type="ECO:0000313" key="6">
    <source>
        <dbReference type="EMBL" id="CDU22146.1"/>
    </source>
</evidence>
<dbReference type="SMART" id="SM00543">
    <property type="entry name" value="MIF4G"/>
    <property type="match status" value="1"/>
</dbReference>
<dbReference type="Pfam" id="PF02854">
    <property type="entry name" value="MIF4G"/>
    <property type="match status" value="1"/>
</dbReference>
<dbReference type="Pfam" id="PF02847">
    <property type="entry name" value="MA3"/>
    <property type="match status" value="1"/>
</dbReference>
<comment type="subcellular location">
    <subcellularLocation>
        <location evidence="1">Nucleus</location>
        <location evidence="1">Nucleolus</location>
    </subcellularLocation>
</comment>
<accession>A0A127Z7U2</accession>
<name>A0A127Z7U2_9BASI</name>
<reference evidence="6" key="1">
    <citation type="submission" date="2014-06" db="EMBL/GenBank/DDBJ databases">
        <authorList>
            <person name="Ju J."/>
            <person name="Zhang J."/>
        </authorList>
    </citation>
    <scope>NUCLEOTIDE SEQUENCE</scope>
    <source>
        <strain evidence="6">SscI8</strain>
    </source>
</reference>
<organism evidence="6">
    <name type="scientific">Sporisorium scitamineum</name>
    <dbReference type="NCBI Taxonomy" id="49012"/>
    <lineage>
        <taxon>Eukaryota</taxon>
        <taxon>Fungi</taxon>
        <taxon>Dikarya</taxon>
        <taxon>Basidiomycota</taxon>
        <taxon>Ustilaginomycotina</taxon>
        <taxon>Ustilaginomycetes</taxon>
        <taxon>Ustilaginales</taxon>
        <taxon>Ustilaginaceae</taxon>
        <taxon>Sporisorium</taxon>
    </lineage>
</organism>
<evidence type="ECO:0000259" key="5">
    <source>
        <dbReference type="PROSITE" id="PS51366"/>
    </source>
</evidence>
<feature type="compositionally biased region" description="Acidic residues" evidence="4">
    <location>
        <begin position="376"/>
        <end position="403"/>
    </location>
</feature>
<feature type="compositionally biased region" description="Basic and acidic residues" evidence="4">
    <location>
        <begin position="158"/>
        <end position="169"/>
    </location>
</feature>
<protein>
    <submittedName>
        <fullName evidence="6">Related to SGD1-essential nuclear protein, required for biogenesis of the small ribosomal subunit</fullName>
    </submittedName>
</protein>
<feature type="compositionally biased region" description="Acidic residues" evidence="4">
    <location>
        <begin position="278"/>
        <end position="367"/>
    </location>
</feature>
<gene>
    <name evidence="6" type="ORF">SPSC_00776</name>
</gene>
<dbReference type="PANTHER" id="PTHR18034:SF4">
    <property type="entry name" value="NUCLEOLAR MIF4G DOMAIN-CONTAINING PROTEIN 1"/>
    <property type="match status" value="1"/>
</dbReference>
<feature type="region of interest" description="Disordered" evidence="4">
    <location>
        <begin position="1"/>
        <end position="241"/>
    </location>
</feature>
<evidence type="ECO:0000256" key="1">
    <source>
        <dbReference type="ARBA" id="ARBA00004604"/>
    </source>
</evidence>
<feature type="domain" description="MI" evidence="5">
    <location>
        <begin position="819"/>
        <end position="956"/>
    </location>
</feature>
<dbReference type="InterPro" id="IPR050781">
    <property type="entry name" value="CWC22_splicing_factor"/>
</dbReference>
<comment type="similarity">
    <text evidence="2">Belongs to the CWC22 family.</text>
</comment>
<dbReference type="InterPro" id="IPR003890">
    <property type="entry name" value="MIF4G-like_typ-3"/>
</dbReference>
<dbReference type="InterPro" id="IPR016024">
    <property type="entry name" value="ARM-type_fold"/>
</dbReference>
<sequence length="1106" mass="122622">MPFDPRTKSRKTTTLPVALRVELGLSAPSTHRRPFRPQDRGNRFNANNSSGKPQLKAIGRPQSAMNGAAKGTPRGPIKSLRNQEKEQQQQQQQQQRRSQPRPASQHKQPKQRHDSTPHASSSRQLHRPEEKVQQKRKSEKQPEAALKVIKKPKSSQQRYDDSEPAEQKTRLNPFTGEMEVVKSAPKLSSSSKPTALEKMLARAEAGPSSSKGKAKASDALAGKKKSRRHMTQQEKEEEDEIRWLEYSLGKSRAGQDVVRDDLDDFLDDLDRFQVGMYDESDSEEEEGSSEGESDDSGLEEVTASEDESEEEEEEEHSDEEEEHSDEEEEHSDEEAESASDDEEEEEDGVDPEEGTYDFDSNDEDDFSNWDAAMATTDEEDEEGQSGEEDTSTDGDDEDDDSEAEEARALIAGTSNASRSEPAAPTSTATATTKYIPPALRAKLAAESSSTIAPSSGPGVSDLEIDPLAAQKLRRQAQGLLNRLGDGNIDTIVNEYESLYRTHARAHVTSILTQLILDTITSRSNLVDTFVILHAALVAALHKVIGVEFAAFFVQRLVEELTRHYEALKEGGEVGKGKVEEEEEEVKGKECLNLTVLACELYNLHVVACPLIYDFIRMFLGQQPGTTTDTDAAAPAQGSVNEVDIELLLKTIRSCGHQLRTDDSTSLKSIIALTQSRVSSNTSTSTRTKFMLERMSDLQKTKTKAVGNDASNPNSPAGQLLTRMKKYLGGMGKKRTVKSYEALRIGLKDLQDADKKGKWWLVGAAWTGQTNQSDAQGLTKLLPMNARASAIQSATAPQTEQDEQQAKLLELAREQGMNTDARRIVFVTLLTAEDYRQAAENVLLLKLNDVQRREVIRVLVHCVGSENVYNPYYTLIGQEICRNDYGMRITLQYCLWDFLREIGQKQVGGEKFAAALFDDDDEEKRVDPRRVANLARAYAWWITHDCLSLQSLKTVDFAALNPRPAEFLGLLLVHLILSIQSYKSPAKTLHLPTVTAPLKQDKLTKLIQSNLVGGSIDLTRGLLFFINTKLGPRAQKELILGAEGKGKKELKNSMRPLLETVKEGLGVVLRTVEGIVQQHDGVGQMEDGVEMNLDLEPGSSDDDGDDF</sequence>
<feature type="compositionally biased region" description="Low complexity" evidence="4">
    <location>
        <begin position="88"/>
        <end position="105"/>
    </location>
</feature>
<feature type="compositionally biased region" description="Low complexity" evidence="4">
    <location>
        <begin position="183"/>
        <end position="196"/>
    </location>
</feature>
<feature type="region of interest" description="Disordered" evidence="4">
    <location>
        <begin position="273"/>
        <end position="433"/>
    </location>
</feature>
<proteinExistence type="inferred from homology"/>
<dbReference type="Gene3D" id="1.25.40.180">
    <property type="match status" value="1"/>
</dbReference>
<dbReference type="EMBL" id="LK056654">
    <property type="protein sequence ID" value="CDU22146.1"/>
    <property type="molecule type" value="Genomic_DNA"/>
</dbReference>
<keyword evidence="3" id="KW-0539">Nucleus</keyword>
<dbReference type="GO" id="GO:0042274">
    <property type="term" value="P:ribosomal small subunit biogenesis"/>
    <property type="evidence" value="ECO:0007669"/>
    <property type="project" value="TreeGrafter"/>
</dbReference>
<dbReference type="SUPFAM" id="SSF48371">
    <property type="entry name" value="ARM repeat"/>
    <property type="match status" value="1"/>
</dbReference>
<dbReference type="PANTHER" id="PTHR18034">
    <property type="entry name" value="CELL CYCLE CONTROL PROTEIN CWF22-RELATED"/>
    <property type="match status" value="1"/>
</dbReference>
<dbReference type="PROSITE" id="PS51366">
    <property type="entry name" value="MI"/>
    <property type="match status" value="1"/>
</dbReference>
<evidence type="ECO:0000256" key="4">
    <source>
        <dbReference type="SAM" id="MobiDB-lite"/>
    </source>
</evidence>
<evidence type="ECO:0000256" key="3">
    <source>
        <dbReference type="ARBA" id="ARBA00023242"/>
    </source>
</evidence>
<dbReference type="GO" id="GO:0005730">
    <property type="term" value="C:nucleolus"/>
    <property type="evidence" value="ECO:0007669"/>
    <property type="project" value="UniProtKB-SubCell"/>
</dbReference>
<dbReference type="GO" id="GO:0003723">
    <property type="term" value="F:RNA binding"/>
    <property type="evidence" value="ECO:0007669"/>
    <property type="project" value="InterPro"/>
</dbReference>
<evidence type="ECO:0000256" key="2">
    <source>
        <dbReference type="ARBA" id="ARBA00006856"/>
    </source>
</evidence>
<dbReference type="SMART" id="SM00544">
    <property type="entry name" value="MA3"/>
    <property type="match status" value="1"/>
</dbReference>
<dbReference type="InterPro" id="IPR003891">
    <property type="entry name" value="Initiation_fac_eIF4g_MI"/>
</dbReference>